<evidence type="ECO:0000313" key="2">
    <source>
        <dbReference type="Proteomes" id="UP001501509"/>
    </source>
</evidence>
<name>A0ABN3PCX0_9ACTN</name>
<proteinExistence type="predicted"/>
<organism evidence="1 2">
    <name type="scientific">Actinomadura fulvescens</name>
    <dbReference type="NCBI Taxonomy" id="46160"/>
    <lineage>
        <taxon>Bacteria</taxon>
        <taxon>Bacillati</taxon>
        <taxon>Actinomycetota</taxon>
        <taxon>Actinomycetes</taxon>
        <taxon>Streptosporangiales</taxon>
        <taxon>Thermomonosporaceae</taxon>
        <taxon>Actinomadura</taxon>
    </lineage>
</organism>
<keyword evidence="2" id="KW-1185">Reference proteome</keyword>
<reference evidence="1 2" key="1">
    <citation type="journal article" date="2019" name="Int. J. Syst. Evol. Microbiol.">
        <title>The Global Catalogue of Microorganisms (GCM) 10K type strain sequencing project: providing services to taxonomists for standard genome sequencing and annotation.</title>
        <authorList>
            <consortium name="The Broad Institute Genomics Platform"/>
            <consortium name="The Broad Institute Genome Sequencing Center for Infectious Disease"/>
            <person name="Wu L."/>
            <person name="Ma J."/>
        </authorList>
    </citation>
    <scope>NUCLEOTIDE SEQUENCE [LARGE SCALE GENOMIC DNA]</scope>
    <source>
        <strain evidence="1 2">JCM 6833</strain>
    </source>
</reference>
<dbReference type="Proteomes" id="UP001501509">
    <property type="component" value="Unassembled WGS sequence"/>
</dbReference>
<dbReference type="EMBL" id="BAAATD010000001">
    <property type="protein sequence ID" value="GAA2578369.1"/>
    <property type="molecule type" value="Genomic_DNA"/>
</dbReference>
<gene>
    <name evidence="1" type="ORF">GCM10010411_08590</name>
</gene>
<evidence type="ECO:0000313" key="1">
    <source>
        <dbReference type="EMBL" id="GAA2578369.1"/>
    </source>
</evidence>
<accession>A0ABN3PCX0</accession>
<protein>
    <submittedName>
        <fullName evidence="1">Uncharacterized protein</fullName>
    </submittedName>
</protein>
<sequence>MLGRVPDAPSVVTSGCGLQVSYAMTSSRPECVTCLVFREHAHSEYLRFAEQVERLWHGPMPRVNVTGDQLSEAVERVTELAKRFSER</sequence>
<comment type="caution">
    <text evidence="1">The sequence shown here is derived from an EMBL/GenBank/DDBJ whole genome shotgun (WGS) entry which is preliminary data.</text>
</comment>